<organism evidence="1">
    <name type="scientific">Uncultured Desulfatiglans sp</name>
    <dbReference type="NCBI Taxonomy" id="1748965"/>
    <lineage>
        <taxon>Bacteria</taxon>
        <taxon>Pseudomonadati</taxon>
        <taxon>Thermodesulfobacteriota</taxon>
        <taxon>Desulfobacteria</taxon>
        <taxon>Desulfatiglandales</taxon>
        <taxon>Desulfatiglandaceae</taxon>
        <taxon>Desulfatiglans</taxon>
        <taxon>environmental samples</taxon>
    </lineage>
</organism>
<proteinExistence type="predicted"/>
<dbReference type="AlphaFoldDB" id="A0A653ACJ0"/>
<name>A0A653ACJ0_UNCDX</name>
<protein>
    <submittedName>
        <fullName evidence="1">Uncharacterized protein</fullName>
    </submittedName>
</protein>
<gene>
    <name evidence="1" type="ORF">TRIP_B350322</name>
</gene>
<evidence type="ECO:0000313" key="1">
    <source>
        <dbReference type="EMBL" id="VBB45343.1"/>
    </source>
</evidence>
<accession>A0A653ACJ0</accession>
<dbReference type="EMBL" id="UPXX01000029">
    <property type="protein sequence ID" value="VBB45343.1"/>
    <property type="molecule type" value="Genomic_DNA"/>
</dbReference>
<sequence length="59" mass="6446">MSSFYRMPNKLAGGARHEQLAAGSARLCRASVYEEHALHKNLGTLARDCAPQKCTPPHP</sequence>
<reference evidence="1" key="1">
    <citation type="submission" date="2018-07" db="EMBL/GenBank/DDBJ databases">
        <authorList>
            <consortium name="Genoscope - CEA"/>
            <person name="William W."/>
        </authorList>
    </citation>
    <scope>NUCLEOTIDE SEQUENCE</scope>
    <source>
        <strain evidence="1">IK1</strain>
    </source>
</reference>